<keyword evidence="2" id="KW-1133">Transmembrane helix</keyword>
<evidence type="ECO:0000256" key="2">
    <source>
        <dbReference type="SAM" id="Phobius"/>
    </source>
</evidence>
<dbReference type="EMBL" id="VRMN01000007">
    <property type="protein sequence ID" value="KAA8493327.1"/>
    <property type="molecule type" value="Genomic_DNA"/>
</dbReference>
<feature type="region of interest" description="Disordered" evidence="1">
    <location>
        <begin position="720"/>
        <end position="739"/>
    </location>
</feature>
<keyword evidence="2" id="KW-0812">Transmembrane</keyword>
<evidence type="ECO:0000313" key="4">
    <source>
        <dbReference type="Proteomes" id="UP000324585"/>
    </source>
</evidence>
<comment type="caution">
    <text evidence="3">The sequence shown here is derived from an EMBL/GenBank/DDBJ whole genome shotgun (WGS) entry which is preliminary data.</text>
</comment>
<organism evidence="3 4">
    <name type="scientific">Porphyridium purpureum</name>
    <name type="common">Red alga</name>
    <name type="synonym">Porphyridium cruentum</name>
    <dbReference type="NCBI Taxonomy" id="35688"/>
    <lineage>
        <taxon>Eukaryota</taxon>
        <taxon>Rhodophyta</taxon>
        <taxon>Bangiophyceae</taxon>
        <taxon>Porphyridiales</taxon>
        <taxon>Porphyridiaceae</taxon>
        <taxon>Porphyridium</taxon>
    </lineage>
</organism>
<reference evidence="4" key="1">
    <citation type="journal article" date="2019" name="Nat. Commun.">
        <title>Expansion of phycobilisome linker gene families in mesophilic red algae.</title>
        <authorList>
            <person name="Lee J."/>
            <person name="Kim D."/>
            <person name="Bhattacharya D."/>
            <person name="Yoon H.S."/>
        </authorList>
    </citation>
    <scope>NUCLEOTIDE SEQUENCE [LARGE SCALE GENOMIC DNA]</scope>
    <source>
        <strain evidence="4">CCMP 1328</strain>
    </source>
</reference>
<keyword evidence="2" id="KW-0472">Membrane</keyword>
<keyword evidence="4" id="KW-1185">Reference proteome</keyword>
<proteinExistence type="predicted"/>
<name>A0A5J4YSB5_PORPP</name>
<feature type="transmembrane region" description="Helical" evidence="2">
    <location>
        <begin position="33"/>
        <end position="56"/>
    </location>
</feature>
<accession>A0A5J4YSB5</accession>
<evidence type="ECO:0000313" key="3">
    <source>
        <dbReference type="EMBL" id="KAA8493327.1"/>
    </source>
</evidence>
<protein>
    <submittedName>
        <fullName evidence="3">Uncharacterized protein</fullName>
    </submittedName>
</protein>
<dbReference type="AlphaFoldDB" id="A0A5J4YSB5"/>
<evidence type="ECO:0000256" key="1">
    <source>
        <dbReference type="SAM" id="MobiDB-lite"/>
    </source>
</evidence>
<dbReference type="Proteomes" id="UP000324585">
    <property type="component" value="Unassembled WGS sequence"/>
</dbReference>
<sequence>MARHSSASGSGTSASDGQRDARALTRWGSTLQWLLTGLAVLGATSMLHVVLSGVVAHSRMLAHVSRAVSSGNVVNERDALLFSASLGGLSSSVSHHLRKTLSVFSVDGEFLQDADQEQQPTMSSDAYRRKRMVDSVSSSLGHAWIGRAADAYTATGAIQVFYDTSGSFGTSAKDKKASAVSSIAAHDVLFCRVYGACRMADGSLLLPEWMKLHHEQLQFCGIGELAVYNIQIPRRGSRVQRAIVPLRSSLRPYSTSDLVVGSSAISSTDADAYIAHVFKLVAASRVVSTPDTVRRKKYSVGASCVHEFAQSCPTRMFLSLIRRTSSRWRYWIGRIPVLRNYFPDFSARLAYETAVPVTPVLIQENGNSLRDCAFDSWGPRTDAAMQQRPSNHSITVVDLDEQVAPADQPSRSHAKWNKKVCEVVTHRMRPRAYTAMSSADFVRTTGEDVAVCFRSVLSVVSPSASHSTSTAKGTRDRATQMQPVAQVQGDRILTPDHPLYTTTGLVRNNRLQASRLSASGGAGACSLNLVLFTEKLGDDTLADLRQQAERLFKGLVQASDSSSSSSQTQQVDRAIMRADTYKGLNMRELVKYLFLAQYGSKLRIELTFAGRDSDAEQKIRAVQDADILVAFGVNKLDVAYDADAAVFLRRDAAFVHLIPFGVPDWRHYDELARVAGFQYTSVMARLDVNAFYNCIERANVRTPAVQTFLVQLKNYLTEHFSERGDPNTGPRGPDSAGGTSALEQQLYAKDLALQRLVLDEVTATAPGEIRDIEKCARSYDVRIMHSVLASAIIDHAARQCFLARTDFVL</sequence>
<gene>
    <name evidence="3" type="ORF">FVE85_8772</name>
</gene>